<evidence type="ECO:0000256" key="5">
    <source>
        <dbReference type="ARBA" id="ARBA00022833"/>
    </source>
</evidence>
<dbReference type="SUPFAM" id="SSF63411">
    <property type="entry name" value="LuxS/MPP-like metallohydrolase"/>
    <property type="match status" value="4"/>
</dbReference>
<evidence type="ECO:0000313" key="12">
    <source>
        <dbReference type="Proteomes" id="UP001363151"/>
    </source>
</evidence>
<name>A0ABR1FH83_AURAN</name>
<dbReference type="Pfam" id="PF00675">
    <property type="entry name" value="Peptidase_M16"/>
    <property type="match status" value="1"/>
</dbReference>
<dbReference type="InterPro" id="IPR001431">
    <property type="entry name" value="Pept_M16_Zn_BS"/>
</dbReference>
<gene>
    <name evidence="11" type="ORF">SO694_00078188</name>
</gene>
<keyword evidence="2" id="KW-0645">Protease</keyword>
<keyword evidence="4" id="KW-0378">Hydrolase</keyword>
<dbReference type="PANTHER" id="PTHR43690:SF18">
    <property type="entry name" value="INSULIN-DEGRADING ENZYME-RELATED"/>
    <property type="match status" value="1"/>
</dbReference>
<dbReference type="EMBL" id="JBBJCI010000426">
    <property type="protein sequence ID" value="KAK7230714.1"/>
    <property type="molecule type" value="Genomic_DNA"/>
</dbReference>
<dbReference type="InterPro" id="IPR007863">
    <property type="entry name" value="Peptidase_M16_C"/>
</dbReference>
<feature type="domain" description="Peptidase M16 N-terminal" evidence="8">
    <location>
        <begin position="79"/>
        <end position="206"/>
    </location>
</feature>
<evidence type="ECO:0000256" key="7">
    <source>
        <dbReference type="RuleBase" id="RU004447"/>
    </source>
</evidence>
<dbReference type="InterPro" id="IPR050626">
    <property type="entry name" value="Peptidase_M16"/>
</dbReference>
<dbReference type="Pfam" id="PF05193">
    <property type="entry name" value="Peptidase_M16_C"/>
    <property type="match status" value="1"/>
</dbReference>
<dbReference type="Pfam" id="PF22456">
    <property type="entry name" value="PqqF-like_C_4"/>
    <property type="match status" value="1"/>
</dbReference>
<dbReference type="InterPro" id="IPR054734">
    <property type="entry name" value="PqqF-like_C_4"/>
</dbReference>
<dbReference type="PANTHER" id="PTHR43690">
    <property type="entry name" value="NARDILYSIN"/>
    <property type="match status" value="1"/>
</dbReference>
<keyword evidence="6" id="KW-0482">Metalloprotease</keyword>
<dbReference type="InterPro" id="IPR011765">
    <property type="entry name" value="Pept_M16_N"/>
</dbReference>
<evidence type="ECO:0000313" key="11">
    <source>
        <dbReference type="EMBL" id="KAK7230714.1"/>
    </source>
</evidence>
<dbReference type="PROSITE" id="PS00143">
    <property type="entry name" value="INSULINASE"/>
    <property type="match status" value="1"/>
</dbReference>
<evidence type="ECO:0000259" key="10">
    <source>
        <dbReference type="Pfam" id="PF22456"/>
    </source>
</evidence>
<evidence type="ECO:0000259" key="8">
    <source>
        <dbReference type="Pfam" id="PF00675"/>
    </source>
</evidence>
<organism evidence="11 12">
    <name type="scientific">Aureococcus anophagefferens</name>
    <name type="common">Harmful bloom alga</name>
    <dbReference type="NCBI Taxonomy" id="44056"/>
    <lineage>
        <taxon>Eukaryota</taxon>
        <taxon>Sar</taxon>
        <taxon>Stramenopiles</taxon>
        <taxon>Ochrophyta</taxon>
        <taxon>Pelagophyceae</taxon>
        <taxon>Pelagomonadales</taxon>
        <taxon>Pelagomonadaceae</taxon>
        <taxon>Aureococcus</taxon>
    </lineage>
</organism>
<dbReference type="Gene3D" id="3.30.830.10">
    <property type="entry name" value="Metalloenzyme, LuxS/M16 peptidase-like"/>
    <property type="match status" value="3"/>
</dbReference>
<dbReference type="InterPro" id="IPR011249">
    <property type="entry name" value="Metalloenz_LuxS/M16"/>
</dbReference>
<evidence type="ECO:0000256" key="4">
    <source>
        <dbReference type="ARBA" id="ARBA00022801"/>
    </source>
</evidence>
<feature type="domain" description="Peptidase M16 C-terminal" evidence="9">
    <location>
        <begin position="235"/>
        <end position="402"/>
    </location>
</feature>
<evidence type="ECO:0000256" key="3">
    <source>
        <dbReference type="ARBA" id="ARBA00022723"/>
    </source>
</evidence>
<sequence length="874" mass="93865">MANFSVPGGGWANEPPCCVDCGDAHSTTDFIGSSCPRAADATVARAPPPGLERLCAPRSSASDDRSYRVVRLANGVTCALVSDPAGEKAAAALSVGVGAYADRKDRAGLAHFLEHMLFQGTATYPADNAYKEYVATHGGSTNASTSGELTTFQFDVVDGAFAGALDRFGRFFSEPLLAASCVDREMHAVDAEHSKNLQDDGRRAYQVLRLSASPAHSFSNFSTGCLETLRFDGVRDALLEFWRDRYDPAIATACLVGPRSLEDLEELCVATFGAMAKRGAFEAAPEAAPLFPPIARVHERVPVRDLRSLRVIWPLDFGLREAYWNGGERVVTHALGHEGPNSLLASLKREGLAHGLSTAVAPSLKDAACFSLSVDLTPRGEARRYSDVLPRIFEAVGALARDCEDAVTPRRLWRELAVVSGARFDFMYSKASAYGLAPSLARSLQDHAPADALVGGRTGLAARARRRLEPAARRANEVFAFADDAGRRAASARPPACFADGGLACWWKTDATFGQPKAYVTVRVASPFLGGAGGAASWARTQLWTRVVLEALDRAAKESDIPNFKGSDLGRAERPLYDATCSGLGYDVGAAWAKGCVDVDVSGLAGDGLRRLLDAALEGLADAASPALGAFDRCREKLARHLRNLDKGRADAHAARGSTLVARPSPNAAADENAALQRSYDVGSRDDLAVHAATSLFVHVFKEPFFTQLRTREQLCEQLGYLVSARYASTRGRLHVVLTVQSKTADPPALRDRFDAFVRSFDVASVDLERAKDALATKWTEPDDSMYREASRFWGEVDHPAPEGPLFDRADRVAARVRAVTRDELAAFHAGLLSDDRRCLDVMCFGKGQDAAVADPDLADAPFHDAPPRPAAVA</sequence>
<keyword evidence="5" id="KW-0862">Zinc</keyword>
<proteinExistence type="inferred from homology"/>
<dbReference type="Proteomes" id="UP001363151">
    <property type="component" value="Unassembled WGS sequence"/>
</dbReference>
<evidence type="ECO:0000256" key="2">
    <source>
        <dbReference type="ARBA" id="ARBA00022670"/>
    </source>
</evidence>
<evidence type="ECO:0000259" key="9">
    <source>
        <dbReference type="Pfam" id="PF05193"/>
    </source>
</evidence>
<protein>
    <submittedName>
        <fullName evidence="11">Metalloendopeptidase</fullName>
    </submittedName>
</protein>
<evidence type="ECO:0000256" key="1">
    <source>
        <dbReference type="ARBA" id="ARBA00007261"/>
    </source>
</evidence>
<keyword evidence="12" id="KW-1185">Reference proteome</keyword>
<reference evidence="11 12" key="1">
    <citation type="submission" date="2024-03" db="EMBL/GenBank/DDBJ databases">
        <title>Aureococcus anophagefferens CCMP1851 and Kratosvirus quantuckense: Draft genome of a second virus-susceptible host strain in the model system.</title>
        <authorList>
            <person name="Chase E."/>
            <person name="Truchon A.R."/>
            <person name="Schepens W."/>
            <person name="Wilhelm S.W."/>
        </authorList>
    </citation>
    <scope>NUCLEOTIDE SEQUENCE [LARGE SCALE GENOMIC DNA]</scope>
    <source>
        <strain evidence="11 12">CCMP1851</strain>
    </source>
</reference>
<accession>A0ABR1FH83</accession>
<evidence type="ECO:0000256" key="6">
    <source>
        <dbReference type="ARBA" id="ARBA00023049"/>
    </source>
</evidence>
<comment type="caution">
    <text evidence="11">The sequence shown here is derived from an EMBL/GenBank/DDBJ whole genome shotgun (WGS) entry which is preliminary data.</text>
</comment>
<feature type="domain" description="Coenzyme PQQ synthesis protein F-like C-terminal lobe" evidence="10">
    <location>
        <begin position="696"/>
        <end position="794"/>
    </location>
</feature>
<comment type="similarity">
    <text evidence="1 7">Belongs to the peptidase M16 family.</text>
</comment>
<keyword evidence="3" id="KW-0479">Metal-binding</keyword>